<gene>
    <name evidence="4" type="ORF">SAMN06265353_1382</name>
</gene>
<accession>A0A285P185</accession>
<dbReference type="PANTHER" id="PTHR43479:SF20">
    <property type="entry name" value="HTH TETR-TYPE DOMAIN-CONTAINING PROTEIN"/>
    <property type="match status" value="1"/>
</dbReference>
<dbReference type="RefSeq" id="WP_096602744.1">
    <property type="nucleotide sequence ID" value="NZ_OBEN01000008.1"/>
</dbReference>
<sequence>MRVKRKDTKKRILESALKLFSEKGIRETTIKDIAKDVGITEGAIYRHFVSKDEIVKGLFGMYSEEFYNRLMSAFEEKTYKDKFYRMVEEFLNFCFENPEAFKYLDLFHYLRAEEVKEFVKLPKDAIMKLLEEGKGIIKVRPELALAMFVGTLERVFLLTQAGVIERKESIKKEVADLLWKALTSQ</sequence>
<evidence type="ECO:0000256" key="1">
    <source>
        <dbReference type="ARBA" id="ARBA00023125"/>
    </source>
</evidence>
<dbReference type="Gene3D" id="1.10.357.10">
    <property type="entry name" value="Tetracycline Repressor, domain 2"/>
    <property type="match status" value="1"/>
</dbReference>
<keyword evidence="5" id="KW-1185">Reference proteome</keyword>
<dbReference type="PRINTS" id="PR00455">
    <property type="entry name" value="HTHTETR"/>
</dbReference>
<dbReference type="PROSITE" id="PS50977">
    <property type="entry name" value="HTH_TETR_2"/>
    <property type="match status" value="1"/>
</dbReference>
<dbReference type="InterPro" id="IPR050624">
    <property type="entry name" value="HTH-type_Tx_Regulator"/>
</dbReference>
<dbReference type="PROSITE" id="PS01081">
    <property type="entry name" value="HTH_TETR_1"/>
    <property type="match status" value="1"/>
</dbReference>
<organism evidence="4 5">
    <name type="scientific">Hydrogenobacter hydrogenophilus</name>
    <dbReference type="NCBI Taxonomy" id="35835"/>
    <lineage>
        <taxon>Bacteria</taxon>
        <taxon>Pseudomonadati</taxon>
        <taxon>Aquificota</taxon>
        <taxon>Aquificia</taxon>
        <taxon>Aquificales</taxon>
        <taxon>Aquificaceae</taxon>
        <taxon>Hydrogenobacter</taxon>
    </lineage>
</organism>
<keyword evidence="1 2" id="KW-0238">DNA-binding</keyword>
<dbReference type="GO" id="GO:0003677">
    <property type="term" value="F:DNA binding"/>
    <property type="evidence" value="ECO:0007669"/>
    <property type="project" value="UniProtKB-UniRule"/>
</dbReference>
<dbReference type="PANTHER" id="PTHR43479">
    <property type="entry name" value="ACREF/ENVCD OPERON REPRESSOR-RELATED"/>
    <property type="match status" value="1"/>
</dbReference>
<dbReference type="Proteomes" id="UP000218627">
    <property type="component" value="Unassembled WGS sequence"/>
</dbReference>
<name>A0A285P185_9AQUI</name>
<dbReference type="InterPro" id="IPR023772">
    <property type="entry name" value="DNA-bd_HTH_TetR-type_CS"/>
</dbReference>
<dbReference type="SUPFAM" id="SSF46689">
    <property type="entry name" value="Homeodomain-like"/>
    <property type="match status" value="1"/>
</dbReference>
<evidence type="ECO:0000259" key="3">
    <source>
        <dbReference type="PROSITE" id="PS50977"/>
    </source>
</evidence>
<dbReference type="InterPro" id="IPR001647">
    <property type="entry name" value="HTH_TetR"/>
</dbReference>
<protein>
    <submittedName>
        <fullName evidence="4">Transcriptional regulator, TetR family</fullName>
    </submittedName>
</protein>
<reference evidence="5" key="1">
    <citation type="submission" date="2017-09" db="EMBL/GenBank/DDBJ databases">
        <authorList>
            <person name="Varghese N."/>
            <person name="Submissions S."/>
        </authorList>
    </citation>
    <scope>NUCLEOTIDE SEQUENCE [LARGE SCALE GENOMIC DNA]</scope>
    <source>
        <strain evidence="5">DSM 2913</strain>
    </source>
</reference>
<evidence type="ECO:0000313" key="4">
    <source>
        <dbReference type="EMBL" id="SNZ15492.1"/>
    </source>
</evidence>
<evidence type="ECO:0000313" key="5">
    <source>
        <dbReference type="Proteomes" id="UP000218627"/>
    </source>
</evidence>
<dbReference type="OrthoDB" id="13453at2"/>
<dbReference type="EMBL" id="OBEN01000008">
    <property type="protein sequence ID" value="SNZ15492.1"/>
    <property type="molecule type" value="Genomic_DNA"/>
</dbReference>
<dbReference type="InterPro" id="IPR009057">
    <property type="entry name" value="Homeodomain-like_sf"/>
</dbReference>
<proteinExistence type="predicted"/>
<dbReference type="Pfam" id="PF00440">
    <property type="entry name" value="TetR_N"/>
    <property type="match status" value="1"/>
</dbReference>
<feature type="DNA-binding region" description="H-T-H motif" evidence="2">
    <location>
        <begin position="29"/>
        <end position="48"/>
    </location>
</feature>
<dbReference type="AlphaFoldDB" id="A0A285P185"/>
<evidence type="ECO:0000256" key="2">
    <source>
        <dbReference type="PROSITE-ProRule" id="PRU00335"/>
    </source>
</evidence>
<feature type="domain" description="HTH tetR-type" evidence="3">
    <location>
        <begin position="6"/>
        <end position="66"/>
    </location>
</feature>